<sequence>MAYKSSPRPTFSGATHIPYAGVTRFLWGDEQAGFVDDWIYASTDKIHQLVFGLPPRGAFRHSKDRPTVFGADEVLYVLEGTLGSANPETGEVHVAKAGEAIFFRKNTWHHGFSLSDEPLRVLEYFAPPPSTGTSGPYARTRPYVEQSKYQQIEFIGRWPMAADERRQSGTMRVMGDADLLWELDGKDQGMLTGLYAATEHLTAGRSSVAPGRASSLQVHDGDECLYLLSGTLNVLVPEQDGQTWFEIHPKDGFFIPAGVKHQYWNMGKEPAEFVFGVAPHYQVKP</sequence>
<accession>A0ACC5REW6</accession>
<organism evidence="1 2">
    <name type="scientific">Taklimakanibacter albus</name>
    <dbReference type="NCBI Taxonomy" id="2800327"/>
    <lineage>
        <taxon>Bacteria</taxon>
        <taxon>Pseudomonadati</taxon>
        <taxon>Pseudomonadota</taxon>
        <taxon>Alphaproteobacteria</taxon>
        <taxon>Hyphomicrobiales</taxon>
        <taxon>Aestuariivirgaceae</taxon>
        <taxon>Taklimakanibacter</taxon>
    </lineage>
</organism>
<comment type="caution">
    <text evidence="1">The sequence shown here is derived from an EMBL/GenBank/DDBJ whole genome shotgun (WGS) entry which is preliminary data.</text>
</comment>
<name>A0ACC5REW6_9HYPH</name>
<keyword evidence="2" id="KW-1185">Reference proteome</keyword>
<dbReference type="Proteomes" id="UP000616151">
    <property type="component" value="Unassembled WGS sequence"/>
</dbReference>
<evidence type="ECO:0000313" key="1">
    <source>
        <dbReference type="EMBL" id="MBK1871241.1"/>
    </source>
</evidence>
<gene>
    <name evidence="1" type="ORF">JHL16_33050</name>
</gene>
<protein>
    <submittedName>
        <fullName evidence="1">Cupin domain-containing protein</fullName>
    </submittedName>
</protein>
<dbReference type="EMBL" id="JAENHL010000008">
    <property type="protein sequence ID" value="MBK1871241.1"/>
    <property type="molecule type" value="Genomic_DNA"/>
</dbReference>
<reference evidence="1" key="1">
    <citation type="submission" date="2021-01" db="EMBL/GenBank/DDBJ databases">
        <authorList>
            <person name="Sun Q."/>
        </authorList>
    </citation>
    <scope>NUCLEOTIDE SEQUENCE</scope>
    <source>
        <strain evidence="1">YIM B02566</strain>
    </source>
</reference>
<evidence type="ECO:0000313" key="2">
    <source>
        <dbReference type="Proteomes" id="UP000616151"/>
    </source>
</evidence>
<proteinExistence type="predicted"/>